<geneLocation type="plasmid" evidence="2">
    <name>pBC453</name>
</geneLocation>
<reference evidence="2" key="2">
    <citation type="journal article" date="2017" name="Genome Announc.">
        <title>High-Quality Draft Genome Sequence of Burkholderia contaminans CH-1, a Gram-Negative Bacterium That Metabolizes 2-Azahypoxanthine, a Plant Growth-Regulating Compound.</title>
        <authorList>
            <person name="Choi J.-H."/>
            <person name="Sugiura H."/>
            <person name="Moriuchi R."/>
            <person name="Kawagishi H."/>
            <person name="Dohra H."/>
        </authorList>
    </citation>
    <scope>NUCLEOTIDE SEQUENCE</scope>
    <source>
        <strain evidence="2">CH-1</strain>
        <plasmid evidence="2">pBC453</plasmid>
    </source>
</reference>
<protein>
    <submittedName>
        <fullName evidence="2">Uncharacterized protein</fullName>
    </submittedName>
</protein>
<sequence>MNQDSAFETPTSGVSNITRRPSSMPSDGDSPGMTAGITLCVIGTEYTATPPRYSRPSLGFTINPTQNRAAGKLPE</sequence>
<feature type="region of interest" description="Disordered" evidence="1">
    <location>
        <begin position="1"/>
        <end position="32"/>
    </location>
</feature>
<reference evidence="2" key="1">
    <citation type="journal article" date="2016" name="Biosci. Biotechnol. Biochem.">
        <title>Bioconversion of AHX to AOH by resting cells of Burkholderia contaminans CH-1.</title>
        <authorList>
            <person name="Choi J.H."/>
            <person name="Kikuchi A."/>
            <person name="Pumkaeo P."/>
            <person name="Hirai H."/>
            <person name="Tokuyama S."/>
            <person name="Kawagishi H."/>
        </authorList>
    </citation>
    <scope>NUCLEOTIDE SEQUENCE</scope>
    <source>
        <strain evidence="2">CH-1</strain>
        <plasmid evidence="2">pBC453</plasmid>
    </source>
</reference>
<dbReference type="AlphaFoldDB" id="A0A286P6K2"/>
<gene>
    <name evidence="2" type="ORF">BCCH1_79770</name>
</gene>
<feature type="region of interest" description="Disordered" evidence="1">
    <location>
        <begin position="53"/>
        <end position="75"/>
    </location>
</feature>
<evidence type="ECO:0000256" key="1">
    <source>
        <dbReference type="SAM" id="MobiDB-lite"/>
    </source>
</evidence>
<evidence type="ECO:0000313" key="2">
    <source>
        <dbReference type="EMBL" id="BBA45466.1"/>
    </source>
</evidence>
<organism evidence="2">
    <name type="scientific">Burkholderia contaminans</name>
    <dbReference type="NCBI Taxonomy" id="488447"/>
    <lineage>
        <taxon>Bacteria</taxon>
        <taxon>Pseudomonadati</taxon>
        <taxon>Pseudomonadota</taxon>
        <taxon>Betaproteobacteria</taxon>
        <taxon>Burkholderiales</taxon>
        <taxon>Burkholderiaceae</taxon>
        <taxon>Burkholderia</taxon>
        <taxon>Burkholderia cepacia complex</taxon>
    </lineage>
</organism>
<accession>A0A286P6K2</accession>
<name>A0A286P6K2_9BURK</name>
<proteinExistence type="predicted"/>
<dbReference type="EMBL" id="AP018360">
    <property type="protein sequence ID" value="BBA45466.1"/>
    <property type="molecule type" value="Genomic_DNA"/>
</dbReference>
<feature type="compositionally biased region" description="Low complexity" evidence="1">
    <location>
        <begin position="19"/>
        <end position="32"/>
    </location>
</feature>
<feature type="compositionally biased region" description="Polar residues" evidence="1">
    <location>
        <begin position="1"/>
        <end position="18"/>
    </location>
</feature>
<keyword evidence="2" id="KW-0614">Plasmid</keyword>